<gene>
    <name evidence="2" type="ORF">CAC42_1784</name>
</gene>
<evidence type="ECO:0000313" key="2">
    <source>
        <dbReference type="EMBL" id="PNS19048.1"/>
    </source>
</evidence>
<feature type="domain" description="SRR1-like" evidence="1">
    <location>
        <begin position="113"/>
        <end position="283"/>
    </location>
</feature>
<reference evidence="2 3" key="1">
    <citation type="submission" date="2017-06" db="EMBL/GenBank/DDBJ databases">
        <title>Draft genome sequence of a variant of Elsinoe murrayae.</title>
        <authorList>
            <person name="Cheng Q."/>
        </authorList>
    </citation>
    <scope>NUCLEOTIDE SEQUENCE [LARGE SCALE GENOMIC DNA]</scope>
    <source>
        <strain evidence="2 3">CQ-2017a</strain>
    </source>
</reference>
<keyword evidence="3" id="KW-1185">Reference proteome</keyword>
<organism evidence="2 3">
    <name type="scientific">Sphaceloma murrayae</name>
    <dbReference type="NCBI Taxonomy" id="2082308"/>
    <lineage>
        <taxon>Eukaryota</taxon>
        <taxon>Fungi</taxon>
        <taxon>Dikarya</taxon>
        <taxon>Ascomycota</taxon>
        <taxon>Pezizomycotina</taxon>
        <taxon>Dothideomycetes</taxon>
        <taxon>Dothideomycetidae</taxon>
        <taxon>Myriangiales</taxon>
        <taxon>Elsinoaceae</taxon>
        <taxon>Sphaceloma</taxon>
    </lineage>
</organism>
<dbReference type="AlphaFoldDB" id="A0A2K1QVG2"/>
<proteinExistence type="predicted"/>
<dbReference type="EMBL" id="NKHZ01000033">
    <property type="protein sequence ID" value="PNS19048.1"/>
    <property type="molecule type" value="Genomic_DNA"/>
</dbReference>
<evidence type="ECO:0000313" key="3">
    <source>
        <dbReference type="Proteomes" id="UP000243797"/>
    </source>
</evidence>
<comment type="caution">
    <text evidence="2">The sequence shown here is derived from an EMBL/GenBank/DDBJ whole genome shotgun (WGS) entry which is preliminary data.</text>
</comment>
<accession>A0A2K1QVG2</accession>
<name>A0A2K1QVG2_9PEZI</name>
<sequence length="291" mass="32777">MPHTSRRKKTPHKKLHQVQGEDDWVSVVYASNASRARKAIEKNKIDDGPPRNETGVTLAELHTKLDSFRKMYRESECHISILTMVRQSFASCDDSEVKSVTSRGAAEDSLEDGVKITSALCLALGSFTRYIDLRSMWQLAFFLETARSLPHEPERVMPMSAQDPAFSALDIEFLESLNIRVLPMSDMDIIDRQTFLFVPFLDSEVEYSPLLQAAKVCPIYITSGIDSITQYLDRFEIGLDAEDSTAAKRQEARQALQTIKSTHSNFQFPAFEPSGYAFTGLRILVLKGNNT</sequence>
<dbReference type="Pfam" id="PF07985">
    <property type="entry name" value="SRR1"/>
    <property type="match status" value="1"/>
</dbReference>
<dbReference type="OrthoDB" id="5318346at2759"/>
<dbReference type="Proteomes" id="UP000243797">
    <property type="component" value="Unassembled WGS sequence"/>
</dbReference>
<dbReference type="PANTHER" id="PTHR42080">
    <property type="entry name" value="SRR1 DOMAIN-CONTAINING PROTEIN"/>
    <property type="match status" value="1"/>
</dbReference>
<dbReference type="PANTHER" id="PTHR42080:SF1">
    <property type="entry name" value="SRR1-LIKE DOMAIN-CONTAINING PROTEIN"/>
    <property type="match status" value="1"/>
</dbReference>
<protein>
    <submittedName>
        <fullName evidence="2">Lethal(2) giant larvae SRO7</fullName>
    </submittedName>
</protein>
<dbReference type="InParanoid" id="A0A2K1QVG2"/>
<evidence type="ECO:0000259" key="1">
    <source>
        <dbReference type="Pfam" id="PF07985"/>
    </source>
</evidence>
<dbReference type="InterPro" id="IPR012942">
    <property type="entry name" value="SRR1-like"/>
</dbReference>